<keyword evidence="2" id="KW-0479">Metal-binding</keyword>
<dbReference type="PANTHER" id="PTHR42978">
    <property type="entry name" value="QUORUM-QUENCHING LACTONASE YTNP-RELATED-RELATED"/>
    <property type="match status" value="1"/>
</dbReference>
<dbReference type="Gene3D" id="3.60.15.10">
    <property type="entry name" value="Ribonuclease Z/Hydroxyacylglutathione hydrolase-like"/>
    <property type="match status" value="1"/>
</dbReference>
<organism evidence="6 7">
    <name type="scientific">Candidatus Desulfobia pelagia</name>
    <dbReference type="NCBI Taxonomy" id="2841692"/>
    <lineage>
        <taxon>Bacteria</taxon>
        <taxon>Pseudomonadati</taxon>
        <taxon>Thermodesulfobacteriota</taxon>
        <taxon>Desulfobulbia</taxon>
        <taxon>Desulfobulbales</taxon>
        <taxon>Desulfobulbaceae</taxon>
        <taxon>Candidatus Desulfobia</taxon>
    </lineage>
</organism>
<sequence length="281" mass="31633">MKKSLDLGNISITWLNGGEFELDGGTMFGPVPKLLWNKKYPSDHDNNIKMLNAPLLIETPLSKVLIDTGLGNKLSDKEIDIFRVTKPWSVVADLAAMGIDREGIDYVILTHCDFDHAGGIVMHSDQGKPELTFPKARHIVQKKEWEDVTHPNSRAAHSYWPHNFTGLEASGLLEIVKGDHEVVPGITVSLTGGHTRGHQIATIAGKKECAVHLGDLLPLHSHFNPLWIMAYDNFPLDIIEQKEKILPFYASQNYWFTFYHDIYMKACQFDSFGSTKATWHD</sequence>
<proteinExistence type="inferred from homology"/>
<feature type="domain" description="Metallo-beta-lactamase" evidence="5">
    <location>
        <begin position="51"/>
        <end position="252"/>
    </location>
</feature>
<protein>
    <submittedName>
        <fullName evidence="6">MBL fold metallo-hydrolase</fullName>
    </submittedName>
</protein>
<dbReference type="SMART" id="SM00849">
    <property type="entry name" value="Lactamase_B"/>
    <property type="match status" value="1"/>
</dbReference>
<evidence type="ECO:0000259" key="5">
    <source>
        <dbReference type="SMART" id="SM00849"/>
    </source>
</evidence>
<dbReference type="AlphaFoldDB" id="A0A8J6NB79"/>
<keyword evidence="3" id="KW-0378">Hydrolase</keyword>
<comment type="similarity">
    <text evidence="1">Belongs to the metallo-beta-lactamase superfamily.</text>
</comment>
<dbReference type="InterPro" id="IPR051013">
    <property type="entry name" value="MBL_superfamily_lactonases"/>
</dbReference>
<dbReference type="InterPro" id="IPR036866">
    <property type="entry name" value="RibonucZ/Hydroxyglut_hydro"/>
</dbReference>
<dbReference type="PANTHER" id="PTHR42978:SF6">
    <property type="entry name" value="QUORUM-QUENCHING LACTONASE YTNP-RELATED"/>
    <property type="match status" value="1"/>
</dbReference>
<evidence type="ECO:0000313" key="6">
    <source>
        <dbReference type="EMBL" id="MBC8317536.1"/>
    </source>
</evidence>
<keyword evidence="4" id="KW-0862">Zinc</keyword>
<reference evidence="6 7" key="1">
    <citation type="submission" date="2020-08" db="EMBL/GenBank/DDBJ databases">
        <title>Bridging the membrane lipid divide: bacteria of the FCB group superphylum have the potential to synthesize archaeal ether lipids.</title>
        <authorList>
            <person name="Villanueva L."/>
            <person name="Von Meijenfeldt F.A.B."/>
            <person name="Westbye A.B."/>
            <person name="Yadav S."/>
            <person name="Hopmans E.C."/>
            <person name="Dutilh B.E."/>
            <person name="Sinninghe Damste J.S."/>
        </authorList>
    </citation>
    <scope>NUCLEOTIDE SEQUENCE [LARGE SCALE GENOMIC DNA]</scope>
    <source>
        <strain evidence="6">NIOZ-UU47</strain>
    </source>
</reference>
<evidence type="ECO:0000256" key="3">
    <source>
        <dbReference type="ARBA" id="ARBA00022801"/>
    </source>
</evidence>
<comment type="caution">
    <text evidence="6">The sequence shown here is derived from an EMBL/GenBank/DDBJ whole genome shotgun (WGS) entry which is preliminary data.</text>
</comment>
<dbReference type="GO" id="GO:0046872">
    <property type="term" value="F:metal ion binding"/>
    <property type="evidence" value="ECO:0007669"/>
    <property type="project" value="UniProtKB-KW"/>
</dbReference>
<evidence type="ECO:0000256" key="1">
    <source>
        <dbReference type="ARBA" id="ARBA00007749"/>
    </source>
</evidence>
<dbReference type="GO" id="GO:0016787">
    <property type="term" value="F:hydrolase activity"/>
    <property type="evidence" value="ECO:0007669"/>
    <property type="project" value="UniProtKB-KW"/>
</dbReference>
<name>A0A8J6NB79_9BACT</name>
<dbReference type="Pfam" id="PF00753">
    <property type="entry name" value="Lactamase_B"/>
    <property type="match status" value="1"/>
</dbReference>
<evidence type="ECO:0000313" key="7">
    <source>
        <dbReference type="Proteomes" id="UP000614424"/>
    </source>
</evidence>
<evidence type="ECO:0000256" key="2">
    <source>
        <dbReference type="ARBA" id="ARBA00022723"/>
    </source>
</evidence>
<dbReference type="Proteomes" id="UP000614424">
    <property type="component" value="Unassembled WGS sequence"/>
</dbReference>
<gene>
    <name evidence="6" type="ORF">H8E41_06485</name>
</gene>
<accession>A0A8J6NB79</accession>
<dbReference type="EMBL" id="JACNJZ010000093">
    <property type="protein sequence ID" value="MBC8317536.1"/>
    <property type="molecule type" value="Genomic_DNA"/>
</dbReference>
<dbReference type="InterPro" id="IPR001279">
    <property type="entry name" value="Metallo-B-lactamas"/>
</dbReference>
<dbReference type="SUPFAM" id="SSF56281">
    <property type="entry name" value="Metallo-hydrolase/oxidoreductase"/>
    <property type="match status" value="1"/>
</dbReference>
<evidence type="ECO:0000256" key="4">
    <source>
        <dbReference type="ARBA" id="ARBA00022833"/>
    </source>
</evidence>